<keyword evidence="2" id="KW-1185">Reference proteome</keyword>
<feature type="non-terminal residue" evidence="1">
    <location>
        <position position="148"/>
    </location>
</feature>
<organism evidence="1 2">
    <name type="scientific">Suillus luteus UH-Slu-Lm8-n1</name>
    <dbReference type="NCBI Taxonomy" id="930992"/>
    <lineage>
        <taxon>Eukaryota</taxon>
        <taxon>Fungi</taxon>
        <taxon>Dikarya</taxon>
        <taxon>Basidiomycota</taxon>
        <taxon>Agaricomycotina</taxon>
        <taxon>Agaricomycetes</taxon>
        <taxon>Agaricomycetidae</taxon>
        <taxon>Boletales</taxon>
        <taxon>Suillineae</taxon>
        <taxon>Suillaceae</taxon>
        <taxon>Suillus</taxon>
    </lineage>
</organism>
<feature type="non-terminal residue" evidence="1">
    <location>
        <position position="1"/>
    </location>
</feature>
<dbReference type="Proteomes" id="UP000054485">
    <property type="component" value="Unassembled WGS sequence"/>
</dbReference>
<dbReference type="OrthoDB" id="2678246at2759"/>
<proteinExistence type="predicted"/>
<reference evidence="1 2" key="1">
    <citation type="submission" date="2014-04" db="EMBL/GenBank/DDBJ databases">
        <authorList>
            <consortium name="DOE Joint Genome Institute"/>
            <person name="Kuo A."/>
            <person name="Ruytinx J."/>
            <person name="Rineau F."/>
            <person name="Colpaert J."/>
            <person name="Kohler A."/>
            <person name="Nagy L.G."/>
            <person name="Floudas D."/>
            <person name="Copeland A."/>
            <person name="Barry K.W."/>
            <person name="Cichocki N."/>
            <person name="Veneault-Fourrey C."/>
            <person name="LaButti K."/>
            <person name="Lindquist E.A."/>
            <person name="Lipzen A."/>
            <person name="Lundell T."/>
            <person name="Morin E."/>
            <person name="Murat C."/>
            <person name="Sun H."/>
            <person name="Tunlid A."/>
            <person name="Henrissat B."/>
            <person name="Grigoriev I.V."/>
            <person name="Hibbett D.S."/>
            <person name="Martin F."/>
            <person name="Nordberg H.P."/>
            <person name="Cantor M.N."/>
            <person name="Hua S.X."/>
        </authorList>
    </citation>
    <scope>NUCLEOTIDE SEQUENCE [LARGE SCALE GENOMIC DNA]</scope>
    <source>
        <strain evidence="1 2">UH-Slu-Lm8-n1</strain>
    </source>
</reference>
<accession>A0A0D0AV12</accession>
<dbReference type="EMBL" id="KN835593">
    <property type="protein sequence ID" value="KIK35728.1"/>
    <property type="molecule type" value="Genomic_DNA"/>
</dbReference>
<dbReference type="InParanoid" id="A0A0D0AV12"/>
<dbReference type="STRING" id="930992.A0A0D0AV12"/>
<evidence type="ECO:0000313" key="1">
    <source>
        <dbReference type="EMBL" id="KIK35728.1"/>
    </source>
</evidence>
<name>A0A0D0AV12_9AGAM</name>
<dbReference type="AlphaFoldDB" id="A0A0D0AV12"/>
<evidence type="ECO:0000313" key="2">
    <source>
        <dbReference type="Proteomes" id="UP000054485"/>
    </source>
</evidence>
<protein>
    <submittedName>
        <fullName evidence="1">Uncharacterized protein</fullName>
    </submittedName>
</protein>
<dbReference type="HOGENOM" id="CLU_041175_2_1_1"/>
<reference evidence="2" key="2">
    <citation type="submission" date="2015-01" db="EMBL/GenBank/DDBJ databases">
        <title>Evolutionary Origins and Diversification of the Mycorrhizal Mutualists.</title>
        <authorList>
            <consortium name="DOE Joint Genome Institute"/>
            <consortium name="Mycorrhizal Genomics Consortium"/>
            <person name="Kohler A."/>
            <person name="Kuo A."/>
            <person name="Nagy L.G."/>
            <person name="Floudas D."/>
            <person name="Copeland A."/>
            <person name="Barry K.W."/>
            <person name="Cichocki N."/>
            <person name="Veneault-Fourrey C."/>
            <person name="LaButti K."/>
            <person name="Lindquist E.A."/>
            <person name="Lipzen A."/>
            <person name="Lundell T."/>
            <person name="Morin E."/>
            <person name="Murat C."/>
            <person name="Riley R."/>
            <person name="Ohm R."/>
            <person name="Sun H."/>
            <person name="Tunlid A."/>
            <person name="Henrissat B."/>
            <person name="Grigoriev I.V."/>
            <person name="Hibbett D.S."/>
            <person name="Martin F."/>
        </authorList>
    </citation>
    <scope>NUCLEOTIDE SEQUENCE [LARGE SCALE GENOMIC DNA]</scope>
    <source>
        <strain evidence="2">UH-Slu-Lm8-n1</strain>
    </source>
</reference>
<gene>
    <name evidence="1" type="ORF">CY34DRAFT_28982</name>
</gene>
<sequence length="148" mass="16655">LIQFLEAHPADCRVLFNESKKHHDPVIIEPNPSGSQKGHIWAAIACSIFEDDKEYKDMYAEDNRKFALAVCNHLGHLRMKYKKHHTRFTQTSTGINPLDATEQVLINFPWFDALDALWKGNLAFTPKTISSAPSIDHASNLAALTKGN</sequence>